<protein>
    <submittedName>
        <fullName evidence="5">FCD domain-containing protein</fullName>
    </submittedName>
</protein>
<dbReference type="Pfam" id="PF07729">
    <property type="entry name" value="FCD"/>
    <property type="match status" value="1"/>
</dbReference>
<evidence type="ECO:0000313" key="6">
    <source>
        <dbReference type="Proteomes" id="UP001215549"/>
    </source>
</evidence>
<evidence type="ECO:0000256" key="2">
    <source>
        <dbReference type="ARBA" id="ARBA00023125"/>
    </source>
</evidence>
<organism evidence="5 6">
    <name type="scientific">Paracoccus saliphilus</name>
    <dbReference type="NCBI Taxonomy" id="405559"/>
    <lineage>
        <taxon>Bacteria</taxon>
        <taxon>Pseudomonadati</taxon>
        <taxon>Pseudomonadota</taxon>
        <taxon>Alphaproteobacteria</taxon>
        <taxon>Rhodobacterales</taxon>
        <taxon>Paracoccaceae</taxon>
        <taxon>Paracoccus</taxon>
    </lineage>
</organism>
<dbReference type="InterPro" id="IPR011711">
    <property type="entry name" value="GntR_C"/>
</dbReference>
<gene>
    <name evidence="5" type="ORF">JHX88_17820</name>
</gene>
<dbReference type="InterPro" id="IPR008920">
    <property type="entry name" value="TF_FadR/GntR_C"/>
</dbReference>
<dbReference type="SUPFAM" id="SSF48008">
    <property type="entry name" value="GntR ligand-binding domain-like"/>
    <property type="match status" value="1"/>
</dbReference>
<keyword evidence="6" id="KW-1185">Reference proteome</keyword>
<evidence type="ECO:0000256" key="3">
    <source>
        <dbReference type="ARBA" id="ARBA00023163"/>
    </source>
</evidence>
<sequence>MALLQLSVDTIRPAGRSERTVDPHDFMASGLDNPFLQQAYVTNRNRIAIIQNARSFLADRVVPAMREHLEIIAALESGDSDAVVDRIEHHLKLTLRWWGV</sequence>
<feature type="domain" description="GntR C-terminal" evidence="4">
    <location>
        <begin position="8"/>
        <end position="92"/>
    </location>
</feature>
<dbReference type="RefSeq" id="WP_084203349.1">
    <property type="nucleotide sequence ID" value="NZ_CP067140.1"/>
</dbReference>
<dbReference type="Proteomes" id="UP001215549">
    <property type="component" value="Chromosome"/>
</dbReference>
<reference evidence="5 6" key="1">
    <citation type="submission" date="2021-01" db="EMBL/GenBank/DDBJ databases">
        <title>Biogeographic distribution of Paracoccus.</title>
        <authorList>
            <person name="Hollensteiner J."/>
            <person name="Leineberger J."/>
            <person name="Brinkhoff T."/>
            <person name="Daniel R."/>
        </authorList>
    </citation>
    <scope>NUCLEOTIDE SEQUENCE [LARGE SCALE GENOMIC DNA]</scope>
    <source>
        <strain evidence="5 6">DSM 18447</strain>
    </source>
</reference>
<keyword evidence="2" id="KW-0238">DNA-binding</keyword>
<evidence type="ECO:0000259" key="4">
    <source>
        <dbReference type="Pfam" id="PF07729"/>
    </source>
</evidence>
<evidence type="ECO:0000256" key="1">
    <source>
        <dbReference type="ARBA" id="ARBA00023015"/>
    </source>
</evidence>
<dbReference type="EMBL" id="CP067140">
    <property type="protein sequence ID" value="WCR05385.1"/>
    <property type="molecule type" value="Genomic_DNA"/>
</dbReference>
<name>A0ABY7SE99_9RHOB</name>
<dbReference type="Gene3D" id="1.20.120.530">
    <property type="entry name" value="GntR ligand-binding domain-like"/>
    <property type="match status" value="1"/>
</dbReference>
<keyword evidence="3" id="KW-0804">Transcription</keyword>
<keyword evidence="1" id="KW-0805">Transcription regulation</keyword>
<evidence type="ECO:0000313" key="5">
    <source>
        <dbReference type="EMBL" id="WCR05385.1"/>
    </source>
</evidence>
<accession>A0ABY7SE99</accession>
<proteinExistence type="predicted"/>